<dbReference type="eggNOG" id="ENOG502RYJG">
    <property type="taxonomic scope" value="Eukaryota"/>
</dbReference>
<gene>
    <name evidence="1" type="ORF">TRIATDRAFT_31772</name>
</gene>
<evidence type="ECO:0000313" key="2">
    <source>
        <dbReference type="Proteomes" id="UP000005426"/>
    </source>
</evidence>
<sequence length="503" mass="56263">MSDLVNTALTATPLQPWRQLDSSSWTRQCFSAESFFSLFEVVADGTGQMPVFVTFDTNIVEAELVERVRNAWLSCHASMPHVAVAISDPNHEAEVSEVSSMTYTMLRSEANAQEWLQDTFSVVRDKSAADLQHALCQKPLATRGRRSKLYLVVASKTDSGNASHYALLWHSSHVIIDAFSRQQLFDKLFRKVVAGRSGKPSMDSLDYSNVFDRLPVPIASAYEAQLKPTEEQRQQGLKEILTSSHLARSKMPEAIHLPFEQYGGDKGEATCWRLELSVQQTQDLLDEFRRENLSITYAVSAAATLAIQQLYGRNGNAGATLAISRHARRWIDTSLAPLAIDSVPLWVPFAQHWLQGEPTREVVLEVGRRIKTELQPYLESPHYIAAIDYVVKPRLAAMMAAPRDNRTAASFSVSVSSQGIIHMEPEFRSREHVIKTHGYHIAGRSTGANPWISINTFRGQLRLRCDYHTSVFARNLMEKYAAQIKLNLDSICSSLGRQTVGGV</sequence>
<protein>
    <recommendedName>
        <fullName evidence="3">Condensation domain-containing protein</fullName>
    </recommendedName>
</protein>
<dbReference type="HOGENOM" id="CLU_556644_0_0_1"/>
<dbReference type="Gene3D" id="3.30.559.30">
    <property type="entry name" value="Nonribosomal peptide synthetase, condensation domain"/>
    <property type="match status" value="1"/>
</dbReference>
<dbReference type="AlphaFoldDB" id="G9P5Z2"/>
<evidence type="ECO:0008006" key="3">
    <source>
        <dbReference type="Google" id="ProtNLM"/>
    </source>
</evidence>
<evidence type="ECO:0000313" key="1">
    <source>
        <dbReference type="EMBL" id="EHK42215.1"/>
    </source>
</evidence>
<dbReference type="Proteomes" id="UP000005426">
    <property type="component" value="Unassembled WGS sequence"/>
</dbReference>
<reference evidence="1 2" key="1">
    <citation type="journal article" date="2011" name="Genome Biol.">
        <title>Comparative genome sequence analysis underscores mycoparasitism as the ancestral life style of Trichoderma.</title>
        <authorList>
            <person name="Kubicek C.P."/>
            <person name="Herrera-Estrella A."/>
            <person name="Seidl-Seiboth V."/>
            <person name="Martinez D.A."/>
            <person name="Druzhinina I.S."/>
            <person name="Thon M."/>
            <person name="Zeilinger S."/>
            <person name="Casas-Flores S."/>
            <person name="Horwitz B.A."/>
            <person name="Mukherjee P.K."/>
            <person name="Mukherjee M."/>
            <person name="Kredics L."/>
            <person name="Alcaraz L.D."/>
            <person name="Aerts A."/>
            <person name="Antal Z."/>
            <person name="Atanasova L."/>
            <person name="Cervantes-Badillo M.G."/>
            <person name="Challacombe J."/>
            <person name="Chertkov O."/>
            <person name="McCluskey K."/>
            <person name="Coulpier F."/>
            <person name="Deshpande N."/>
            <person name="von Doehren H."/>
            <person name="Ebbole D.J."/>
            <person name="Esquivel-Naranjo E.U."/>
            <person name="Fekete E."/>
            <person name="Flipphi M."/>
            <person name="Glaser F."/>
            <person name="Gomez-Rodriguez E.Y."/>
            <person name="Gruber S."/>
            <person name="Han C."/>
            <person name="Henrissat B."/>
            <person name="Hermosa R."/>
            <person name="Hernandez-Onate M."/>
            <person name="Karaffa L."/>
            <person name="Kosti I."/>
            <person name="Le Crom S."/>
            <person name="Lindquist E."/>
            <person name="Lucas S."/>
            <person name="Luebeck M."/>
            <person name="Luebeck P.S."/>
            <person name="Margeot A."/>
            <person name="Metz B."/>
            <person name="Misra M."/>
            <person name="Nevalainen H."/>
            <person name="Omann M."/>
            <person name="Packer N."/>
            <person name="Perrone G."/>
            <person name="Uresti-Rivera E.E."/>
            <person name="Salamov A."/>
            <person name="Schmoll M."/>
            <person name="Seiboth B."/>
            <person name="Shapiro H."/>
            <person name="Sukno S."/>
            <person name="Tamayo-Ramos J.A."/>
            <person name="Tisch D."/>
            <person name="Wiest A."/>
            <person name="Wilkinson H.H."/>
            <person name="Zhang M."/>
            <person name="Coutinho P.M."/>
            <person name="Kenerley C.M."/>
            <person name="Monte E."/>
            <person name="Baker S.E."/>
            <person name="Grigoriev I.V."/>
        </authorList>
    </citation>
    <scope>NUCLEOTIDE SEQUENCE [LARGE SCALE GENOMIC DNA]</scope>
    <source>
        <strain evidence="2">ATCC 20476 / IMI 206040</strain>
    </source>
</reference>
<accession>G9P5Z2</accession>
<name>G9P5Z2_HYPAI</name>
<comment type="caution">
    <text evidence="1">The sequence shown here is derived from an EMBL/GenBank/DDBJ whole genome shotgun (WGS) entry which is preliminary data.</text>
</comment>
<dbReference type="KEGG" id="tatv:25783298"/>
<dbReference type="Gene3D" id="3.30.559.10">
    <property type="entry name" value="Chloramphenicol acetyltransferase-like domain"/>
    <property type="match status" value="1"/>
</dbReference>
<dbReference type="OrthoDB" id="1862401at2759"/>
<organism evidence="1 2">
    <name type="scientific">Hypocrea atroviridis (strain ATCC 20476 / IMI 206040)</name>
    <name type="common">Trichoderma atroviride</name>
    <dbReference type="NCBI Taxonomy" id="452589"/>
    <lineage>
        <taxon>Eukaryota</taxon>
        <taxon>Fungi</taxon>
        <taxon>Dikarya</taxon>
        <taxon>Ascomycota</taxon>
        <taxon>Pezizomycotina</taxon>
        <taxon>Sordariomycetes</taxon>
        <taxon>Hypocreomycetidae</taxon>
        <taxon>Hypocreales</taxon>
        <taxon>Hypocreaceae</taxon>
        <taxon>Trichoderma</taxon>
    </lineage>
</organism>
<keyword evidence="2" id="KW-1185">Reference proteome</keyword>
<dbReference type="GeneID" id="25783298"/>
<dbReference type="SUPFAM" id="SSF52777">
    <property type="entry name" value="CoA-dependent acyltransferases"/>
    <property type="match status" value="1"/>
</dbReference>
<dbReference type="PANTHER" id="PTHR42034:SF1">
    <property type="entry name" value="CONDENSATION DOMAIN-CONTAINING PROTEIN"/>
    <property type="match status" value="1"/>
</dbReference>
<dbReference type="OMA" id="QINESPW"/>
<dbReference type="EMBL" id="ABDG02000027">
    <property type="protein sequence ID" value="EHK42215.1"/>
    <property type="molecule type" value="Genomic_DNA"/>
</dbReference>
<proteinExistence type="predicted"/>
<dbReference type="PANTHER" id="PTHR42034">
    <property type="entry name" value="CHROMOSOME 7, WHOLE GENOME SHOTGUN SEQUENCE-RELATED"/>
    <property type="match status" value="1"/>
</dbReference>
<dbReference type="InterPro" id="IPR023213">
    <property type="entry name" value="CAT-like_dom_sf"/>
</dbReference>